<dbReference type="KEGG" id="psti:SOO65_17075"/>
<dbReference type="AlphaFoldDB" id="A0AAX4HMB0"/>
<accession>A0AAX4HMB0</accession>
<keyword evidence="2" id="KW-1185">Reference proteome</keyword>
<dbReference type="Proteomes" id="UP001324634">
    <property type="component" value="Chromosome"/>
</dbReference>
<gene>
    <name evidence="1" type="ORF">SOO65_17075</name>
</gene>
<organism evidence="1 2">
    <name type="scientific">Peredibacter starrii</name>
    <dbReference type="NCBI Taxonomy" id="28202"/>
    <lineage>
        <taxon>Bacteria</taxon>
        <taxon>Pseudomonadati</taxon>
        <taxon>Bdellovibrionota</taxon>
        <taxon>Bacteriovoracia</taxon>
        <taxon>Bacteriovoracales</taxon>
        <taxon>Bacteriovoracaceae</taxon>
        <taxon>Peredibacter</taxon>
    </lineage>
</organism>
<sequence length="160" mass="19045">MKRKDFYQLVQPLTDKLYRVAFALIPDDLQAEQLVIDGMNAFLLKERKSIMFREVDLTNKKETLILRRHYYKGILRFLIDIGSRRAIQLNEQMKITRPAEYNSFYSLDPKVRVVMSLRYDSQFTVEEIEDILFIPRFEIIEKVHNGRFLLLNDLNKGANL</sequence>
<evidence type="ECO:0000313" key="2">
    <source>
        <dbReference type="Proteomes" id="UP001324634"/>
    </source>
</evidence>
<name>A0AAX4HMB0_9BACT</name>
<reference evidence="1 2" key="1">
    <citation type="submission" date="2023-11" db="EMBL/GenBank/DDBJ databases">
        <title>Peredibacter starrii A3.12.</title>
        <authorList>
            <person name="Mitchell R.J."/>
        </authorList>
    </citation>
    <scope>NUCLEOTIDE SEQUENCE [LARGE SCALE GENOMIC DNA]</scope>
    <source>
        <strain evidence="1 2">A3.12</strain>
    </source>
</reference>
<proteinExistence type="predicted"/>
<protein>
    <submittedName>
        <fullName evidence="1">Uncharacterized protein</fullName>
    </submittedName>
</protein>
<dbReference type="RefSeq" id="WP_321393159.1">
    <property type="nucleotide sequence ID" value="NZ_CP139487.1"/>
</dbReference>
<dbReference type="EMBL" id="CP139487">
    <property type="protein sequence ID" value="WPU64408.1"/>
    <property type="molecule type" value="Genomic_DNA"/>
</dbReference>
<evidence type="ECO:0000313" key="1">
    <source>
        <dbReference type="EMBL" id="WPU64408.1"/>
    </source>
</evidence>